<protein>
    <submittedName>
        <fullName evidence="5">Curved DNA-binding protein, DnaJ homologue that functions as a co-chaperone of DnaK</fullName>
    </submittedName>
</protein>
<name>A0A0D6JGG9_9HYPH</name>
<dbReference type="PANTHER" id="PTHR43096:SF52">
    <property type="entry name" value="DNAJ HOMOLOG 1, MITOCHONDRIAL-RELATED"/>
    <property type="match status" value="1"/>
</dbReference>
<organism evidence="5 6">
    <name type="scientific">Candidatus Filomicrobium marinum</name>
    <dbReference type="NCBI Taxonomy" id="1608628"/>
    <lineage>
        <taxon>Bacteria</taxon>
        <taxon>Pseudomonadati</taxon>
        <taxon>Pseudomonadota</taxon>
        <taxon>Alphaproteobacteria</taxon>
        <taxon>Hyphomicrobiales</taxon>
        <taxon>Hyphomicrobiaceae</taxon>
        <taxon>Filomicrobium</taxon>
    </lineage>
</organism>
<dbReference type="SUPFAM" id="SSF49493">
    <property type="entry name" value="HSP40/DnaJ peptide-binding domain"/>
    <property type="match status" value="2"/>
</dbReference>
<dbReference type="InterPro" id="IPR001623">
    <property type="entry name" value="DnaJ_domain"/>
</dbReference>
<keyword evidence="1" id="KW-0963">Cytoplasm</keyword>
<evidence type="ECO:0000256" key="2">
    <source>
        <dbReference type="ARBA" id="ARBA00023125"/>
    </source>
</evidence>
<dbReference type="Gene3D" id="2.60.260.20">
    <property type="entry name" value="Urease metallochaperone UreE, N-terminal domain"/>
    <property type="match status" value="2"/>
</dbReference>
<dbReference type="SMART" id="SM00271">
    <property type="entry name" value="DnaJ"/>
    <property type="match status" value="1"/>
</dbReference>
<evidence type="ECO:0000313" key="5">
    <source>
        <dbReference type="EMBL" id="CPR20178.1"/>
    </source>
</evidence>
<dbReference type="CDD" id="cd10747">
    <property type="entry name" value="DnaJ_C"/>
    <property type="match status" value="1"/>
</dbReference>
<dbReference type="InterPro" id="IPR002939">
    <property type="entry name" value="DnaJ_C"/>
</dbReference>
<keyword evidence="6" id="KW-1185">Reference proteome</keyword>
<dbReference type="PANTHER" id="PTHR43096">
    <property type="entry name" value="DNAJ HOMOLOG 1, MITOCHONDRIAL-RELATED"/>
    <property type="match status" value="1"/>
</dbReference>
<dbReference type="InterPro" id="IPR018253">
    <property type="entry name" value="DnaJ_domain_CS"/>
</dbReference>
<dbReference type="PRINTS" id="PR00625">
    <property type="entry name" value="JDOMAIN"/>
</dbReference>
<dbReference type="PROSITE" id="PS00636">
    <property type="entry name" value="DNAJ_1"/>
    <property type="match status" value="1"/>
</dbReference>
<dbReference type="CDD" id="cd06257">
    <property type="entry name" value="DnaJ"/>
    <property type="match status" value="1"/>
</dbReference>
<accession>A0A0D6JGG9</accession>
<sequence>MEFKDYYKILGVERDASQDEVKRVYRKLARKYHPDINKEANAEAKFKEVGEAYEVLGDAEKRAAYDQLGSGYTPGQDFRPPPNWDTGFEYSGRKADGADHDFSDFFESLFGGMRARRSGFSTRTQFHSRGEDHHARVVIDLHDALEGATRTLTLRVPHVDETGHVSVQDRTLNVKIPKGVTEGQQIRLKGQGTPGIGGGTAGDLYLTIEFAPDRLYRVDGRDIYLDLPVAPWEAALGATVKTPTPGGPVNLKIPAGSAQGRKLRVKGRGIPSHPPGDFYAVLRIALPPADTEEAKEAYRDMERRLKFDPRATFGGL</sequence>
<dbReference type="KEGG" id="fiy:BN1229_v1_2491"/>
<dbReference type="InterPro" id="IPR008971">
    <property type="entry name" value="HSP40/DnaJ_pept-bd"/>
</dbReference>
<feature type="domain" description="J" evidence="4">
    <location>
        <begin position="5"/>
        <end position="69"/>
    </location>
</feature>
<dbReference type="FunFam" id="2.60.260.20:FF:000008">
    <property type="entry name" value="Curved DNA-binding protein"/>
    <property type="match status" value="1"/>
</dbReference>
<dbReference type="AlphaFoldDB" id="A0A0D6JGG9"/>
<dbReference type="Proteomes" id="UP000033187">
    <property type="component" value="Chromosome 1"/>
</dbReference>
<proteinExistence type="predicted"/>
<dbReference type="EMBL" id="LN829119">
    <property type="protein sequence ID" value="CPR20178.1"/>
    <property type="molecule type" value="Genomic_DNA"/>
</dbReference>
<dbReference type="Gene3D" id="1.10.287.110">
    <property type="entry name" value="DnaJ domain"/>
    <property type="match status" value="1"/>
</dbReference>
<dbReference type="Pfam" id="PF00226">
    <property type="entry name" value="DnaJ"/>
    <property type="match status" value="1"/>
</dbReference>
<dbReference type="GO" id="GO:0005737">
    <property type="term" value="C:cytoplasm"/>
    <property type="evidence" value="ECO:0007669"/>
    <property type="project" value="TreeGrafter"/>
</dbReference>
<dbReference type="SUPFAM" id="SSF46565">
    <property type="entry name" value="Chaperone J-domain"/>
    <property type="match status" value="1"/>
</dbReference>
<dbReference type="RefSeq" id="WP_046480665.1">
    <property type="nucleotide sequence ID" value="NZ_LN829119.1"/>
</dbReference>
<keyword evidence="2 5" id="KW-0238">DNA-binding</keyword>
<dbReference type="GO" id="GO:0042026">
    <property type="term" value="P:protein refolding"/>
    <property type="evidence" value="ECO:0007669"/>
    <property type="project" value="TreeGrafter"/>
</dbReference>
<evidence type="ECO:0000256" key="1">
    <source>
        <dbReference type="ARBA" id="ARBA00022490"/>
    </source>
</evidence>
<dbReference type="GO" id="GO:0003677">
    <property type="term" value="F:DNA binding"/>
    <property type="evidence" value="ECO:0007669"/>
    <property type="project" value="UniProtKB-KW"/>
</dbReference>
<reference evidence="6" key="1">
    <citation type="submission" date="2015-02" db="EMBL/GenBank/DDBJ databases">
        <authorList>
            <person name="Chooi Y.-H."/>
        </authorList>
    </citation>
    <scope>NUCLEOTIDE SEQUENCE [LARGE SCALE GENOMIC DNA]</scope>
    <source>
        <strain evidence="6">strain Y</strain>
    </source>
</reference>
<dbReference type="GO" id="GO:0051082">
    <property type="term" value="F:unfolded protein binding"/>
    <property type="evidence" value="ECO:0007669"/>
    <property type="project" value="InterPro"/>
</dbReference>
<evidence type="ECO:0000313" key="6">
    <source>
        <dbReference type="Proteomes" id="UP000033187"/>
    </source>
</evidence>
<gene>
    <name evidence="5" type="primary">cbpA</name>
    <name evidence="5" type="ORF">YBN1229_v1_2491</name>
</gene>
<dbReference type="Pfam" id="PF01556">
    <property type="entry name" value="DnaJ_C"/>
    <property type="match status" value="1"/>
</dbReference>
<dbReference type="OrthoDB" id="9779889at2"/>
<evidence type="ECO:0000259" key="4">
    <source>
        <dbReference type="PROSITE" id="PS50076"/>
    </source>
</evidence>
<dbReference type="PROSITE" id="PS50076">
    <property type="entry name" value="DNAJ_2"/>
    <property type="match status" value="1"/>
</dbReference>
<dbReference type="InterPro" id="IPR036869">
    <property type="entry name" value="J_dom_sf"/>
</dbReference>
<keyword evidence="3" id="KW-0143">Chaperone</keyword>
<evidence type="ECO:0000256" key="3">
    <source>
        <dbReference type="ARBA" id="ARBA00023186"/>
    </source>
</evidence>